<evidence type="ECO:0000313" key="1">
    <source>
        <dbReference type="EMBL" id="AKQ66065.1"/>
    </source>
</evidence>
<reference evidence="1 2" key="1">
    <citation type="journal article" date="2016" name="PLoS ONE">
        <title>Complete Genome Sequence and Comparative Genomics of a Novel Myxobacterium Myxococcus hansupus.</title>
        <authorList>
            <person name="Sharma G."/>
            <person name="Narwani T."/>
            <person name="Subramanian S."/>
        </authorList>
    </citation>
    <scope>NUCLEOTIDE SEQUENCE [LARGE SCALE GENOMIC DNA]</scope>
    <source>
        <strain evidence="2">mixupus</strain>
    </source>
</reference>
<protein>
    <submittedName>
        <fullName evidence="1">Putative lipoprotein</fullName>
    </submittedName>
</protein>
<accession>A0A0H4WXK5</accession>
<dbReference type="AlphaFoldDB" id="A0A0H4WXK5"/>
<dbReference type="EMBL" id="CP012109">
    <property type="protein sequence ID" value="AKQ66065.1"/>
    <property type="molecule type" value="Genomic_DNA"/>
</dbReference>
<name>A0A0H4WXK5_9BACT</name>
<evidence type="ECO:0000313" key="2">
    <source>
        <dbReference type="Proteomes" id="UP000009026"/>
    </source>
</evidence>
<gene>
    <name evidence="1" type="ORF">A176_002977</name>
</gene>
<dbReference type="Proteomes" id="UP000009026">
    <property type="component" value="Chromosome"/>
</dbReference>
<keyword evidence="2" id="KW-1185">Reference proteome</keyword>
<dbReference type="STRING" id="1297742.A176_002977"/>
<dbReference type="KEGG" id="mym:A176_002977"/>
<keyword evidence="1" id="KW-0449">Lipoprotein</keyword>
<dbReference type="PATRIC" id="fig|1297742.4.peg.3004"/>
<dbReference type="eggNOG" id="COG3014">
    <property type="taxonomic scope" value="Bacteria"/>
</dbReference>
<sequence length="391" mass="43380">MRVLADVGQYDAALTELDSVAAREELDPLLVAVDRGGLLHRAGAWDASSRVWVRAAELADDHERVRLSEEFTGNIPWRMGSLERQTLHTLNALNYLQLGRPEDAAVEARLTNALTLQRHLEERHQIQMERHLHAIHFDEELRPYLVQSAIGLYVSGLAHELAGNEASAFIDYLAAWSITRSAPPGAPSRLTHLEPWLLSEARRLGRPELEALERAIPVPAASAREGESGALVVVVEAGKLPERCVIEDAKEARVWNVCPRPWRRGQARVETASGSWDTETVTSLENILLRRGSLGVSVDTTRKPNLWARAGALSLFVLMPPLGGYLLARSAVEHGTQMEQGWLSLPAEFQVARLSLPPGRHTVRVRRSGQEETREVDIVSGHPRVLVVPMH</sequence>
<proteinExistence type="predicted"/>
<organism evidence="1 2">
    <name type="scientific">Pseudomyxococcus hansupus</name>
    <dbReference type="NCBI Taxonomy" id="1297742"/>
    <lineage>
        <taxon>Bacteria</taxon>
        <taxon>Pseudomonadati</taxon>
        <taxon>Myxococcota</taxon>
        <taxon>Myxococcia</taxon>
        <taxon>Myxococcales</taxon>
        <taxon>Cystobacterineae</taxon>
        <taxon>Myxococcaceae</taxon>
        <taxon>Pseudomyxococcus</taxon>
    </lineage>
</organism>